<dbReference type="FunFam" id="3.40.50.720:FF:000209">
    <property type="entry name" value="Polyketide synthase Pks12"/>
    <property type="match status" value="1"/>
</dbReference>
<feature type="domain" description="Carrier" evidence="9">
    <location>
        <begin position="2018"/>
        <end position="2096"/>
    </location>
</feature>
<dbReference type="InterPro" id="IPR042104">
    <property type="entry name" value="PKS_dehydratase_sf"/>
</dbReference>
<dbReference type="SMART" id="SM00829">
    <property type="entry name" value="PKS_ER"/>
    <property type="match status" value="1"/>
</dbReference>
<dbReference type="GO" id="GO:0006633">
    <property type="term" value="P:fatty acid biosynthetic process"/>
    <property type="evidence" value="ECO:0007669"/>
    <property type="project" value="InterPro"/>
</dbReference>
<dbReference type="InterPro" id="IPR013149">
    <property type="entry name" value="ADH-like_C"/>
</dbReference>
<gene>
    <name evidence="12" type="primary">pks5</name>
    <name evidence="12" type="ORF">AELLOGFF_01844</name>
</gene>
<dbReference type="SUPFAM" id="SSF55048">
    <property type="entry name" value="Probable ACP-binding domain of malonyl-CoA ACP transacylase"/>
    <property type="match status" value="1"/>
</dbReference>
<organism evidence="12 13">
    <name type="scientific">Mycolicibacterium vanbaalenii</name>
    <name type="common">Mycobacterium vanbaalenii</name>
    <dbReference type="NCBI Taxonomy" id="110539"/>
    <lineage>
        <taxon>Bacteria</taxon>
        <taxon>Bacillati</taxon>
        <taxon>Actinomycetota</taxon>
        <taxon>Actinomycetes</taxon>
        <taxon>Mycobacteriales</taxon>
        <taxon>Mycobacteriaceae</taxon>
        <taxon>Mycolicibacterium</taxon>
    </lineage>
</organism>
<dbReference type="Pfam" id="PF08659">
    <property type="entry name" value="KR"/>
    <property type="match status" value="1"/>
</dbReference>
<dbReference type="InterPro" id="IPR036291">
    <property type="entry name" value="NAD(P)-bd_dom_sf"/>
</dbReference>
<dbReference type="SUPFAM" id="SSF50129">
    <property type="entry name" value="GroES-like"/>
    <property type="match status" value="1"/>
</dbReference>
<dbReference type="SMART" id="SM00822">
    <property type="entry name" value="PKS_KR"/>
    <property type="match status" value="1"/>
</dbReference>
<dbReference type="InterPro" id="IPR050091">
    <property type="entry name" value="PKS_NRPS_Biosynth_Enz"/>
</dbReference>
<dbReference type="InterPro" id="IPR049551">
    <property type="entry name" value="PKS_DH_C"/>
</dbReference>
<dbReference type="GO" id="GO:0031177">
    <property type="term" value="F:phosphopantetheine binding"/>
    <property type="evidence" value="ECO:0007669"/>
    <property type="project" value="InterPro"/>
</dbReference>
<sequence length="2152" mass="227984">MACRFPGGADDLDSYWSILESGVDATSEIPAERWNVDELYSAERAEGMMSTRRGGFVRDMYGFDAAFFGISEAEARGMDPQHRMLLETTWTALEDAGVAPLSLRGSRTGVFVGPAQNEYLAPSFTGAGYGGVNSLLCMAAGRIAHFLDLAGPVVALDTACSSSLVALHMACQSLAAGECDMAVVAASQAIVNPIQHLLLSEIDVLSPDGRCKTFAEDADGFARSEGNGALIVMPRGAARERGMTERAVVRATAINHDGHTPALIAPSATAQHEVLELALRKSGMRPEDITFVETHGTGTPVGDPKEVEAIMAAFGAAGRNRLTLGAVKTNLGHLEQAAGMAGLIKTVLNLQRCEIAPNLHAGSMNPALDLAGAPARVPVQRVPWQPSAGGRRLAGVSGFGFSGTNAHVLLEQGQGFGRRSETERTHQLLCLSAKTDSVLGAIAGNLDRFLRASPSAELADVAYTLAVGRSAFERRAAIVCSTAKTAREALTAVAAGNDHNNLIVGRVIKAPRVAFLYSGQGSQTPGMGRHLFDSEPIFRDALTRCAELLDGRFDQPLFEVMFDNGGTIHDTRYAQPCLFAFQYAMTELLASWGIVPDAVIGHSIGEYAAACAADVLSLEDALWLVERRSSCMASAQPGGAMVAFSASAEQMAELLAPFADVVGFGAINSPRSTVLSGDSTAIDHIIEAAEALDIRTTRLTVSHAFHSPHMDPILEEFENSARQIHYGAPRLPLMCNLTGLPAEPDTLDSRYFRDHVRQPVQFGPGVASLAADGCNVFVEIGPHPVLSPLVSQLVPDGHVVGTQVRGRDGAESALRAAASLYCVGVQPDWSTFFAGREQQRIPLPTMPFERKPFWLTDRGPMWSRSGPENHLRPLAQKRSPAPPDPDLYTTTVDFEQFAYLADHRVAGTPVFPGAAFVEMMLEALQCEWPDDRVELRGVIFERAAVLPDDGRRTFCTRFELDDSGAIRVEVFGRHPDSPSTDESWERHATAMAVLGTAGDEAPASVDTDVLRQSFGDAIDIEKHYADMAADGLDYGESFRGLRTLQGSVARPAEAVADVVLPGYVSARSYLIHPALLDACLHAIGAAQRGLAVAPGAFLPVGVDRIELGRGIQVPGQGGDDRKPLCDVLCHVRVRPTSNADALSADIDVHHAGVLAMRLHGLALQRADSAALRKLTRSSITDAFLIPVWEKAAEIPAAHPDLFAGQSWLVIGGEDELTRSTVAALKTRDVTPTLLTVADDGRDGAVEPGCPESAARAVGEVLSSVQRFDRVVCLWPAGLEAGPTARAGVSHADDSLDVDATTAILRSAAGGVLHVAQTLLSQQGAQPPDFTVVTRGAHRVLDTEQGSPAQAAVWGLGRVIGVEHPELHCSMVDLDSGGDAGVEEADALLASLQSSDREWQAALRGKDRFVFRLSELSDRTSLDRPSAPAYALTSRMPGVLDELALEPCAAPAPADDELQLSVEAAGVNFRDVMNALGVYPGDPEPLGNECAARVTAVGAGVSGFAVGDPVIALTGGAFRSIVNAKAARVVARPSNLTAAHAATLPVAFLTAEHALTNLAKLRPGETILIHAAAGGVGQAAVQCAQAYGAKIIATAGSRRKRALLHARGVAHVLDSRTLDFEHQVLELTEGRGVDVVLNSLANEFVPATLRTMASGGRFVEIGKVTVLSAAEVPEGIRYFHFDLNDLCDQELRTMLDDVLVRIGRGDLHPLPTQQFDATDAVQAFRHMAGGRHVGKLALRFGQCAGPEFDAGPGTYLVTGGLGALGQLTAQTLLDAGASNVVLTGRNVTAADVADSVHELDPTGRRLVVLPCDVADRDQVDDVVHTIRSQYPPLRGIIHAAGVLDDRLLTQQTWESMQQVLAAKVAGAQNLHAATLNAGVDYFVMFSSVTALLGTVGQANYATANAYMDALAHHRRSHGLPAVSINWGGFGDIGMAARDGGALLAAIKASGIDPIAPPDGAEAFTALLGSGHSQVAVLPANWGRYLPQAPEHLRVTLSRLGGAVQRRRSSDAGGIDLSSATVETVAALIENEIRKMLYLDPEFVIDAHASLEALGLDSLMAVELRNTLGRRLGLTLSATLLFDYPSLSSLADHLAYDQLGLGTDTDADTDVADDVVVQPISEVLDEDVVSDLVRQIESLPETAQRDLLARILEG</sequence>
<dbReference type="Pfam" id="PF22621">
    <property type="entry name" value="CurL-like_PKS_C"/>
    <property type="match status" value="1"/>
</dbReference>
<feature type="region of interest" description="N-terminal hotdog fold" evidence="7">
    <location>
        <begin position="872"/>
        <end position="999"/>
    </location>
</feature>
<feature type="domain" description="PKS/mFAS DH" evidence="11">
    <location>
        <begin position="872"/>
        <end position="1172"/>
    </location>
</feature>
<dbReference type="InterPro" id="IPR020843">
    <property type="entry name" value="ER"/>
</dbReference>
<dbReference type="SMART" id="SM00826">
    <property type="entry name" value="PKS_DH"/>
    <property type="match status" value="1"/>
</dbReference>
<feature type="region of interest" description="C-terminal hotdog fold" evidence="7">
    <location>
        <begin position="1015"/>
        <end position="1172"/>
    </location>
</feature>
<evidence type="ECO:0000256" key="8">
    <source>
        <dbReference type="SAM" id="MobiDB-lite"/>
    </source>
</evidence>
<evidence type="ECO:0000256" key="1">
    <source>
        <dbReference type="ARBA" id="ARBA00022450"/>
    </source>
</evidence>
<reference evidence="12 13" key="1">
    <citation type="submission" date="2019-11" db="EMBL/GenBank/DDBJ databases">
        <authorList>
            <person name="Holert J."/>
        </authorList>
    </citation>
    <scope>NUCLEOTIDE SEQUENCE [LARGE SCALE GENOMIC DNA]</scope>
    <source>
        <strain evidence="12">BC8_1</strain>
    </source>
</reference>
<accession>A0A5S9R9I7</accession>
<keyword evidence="2" id="KW-0597">Phosphoprotein</keyword>
<feature type="active site" description="Proton donor; for dehydratase activity" evidence="7">
    <location>
        <position position="1077"/>
    </location>
</feature>
<keyword evidence="5" id="KW-0511">Multifunctional enzyme</keyword>
<dbReference type="InterPro" id="IPR014030">
    <property type="entry name" value="Ketoacyl_synth_N"/>
</dbReference>
<evidence type="ECO:0000259" key="11">
    <source>
        <dbReference type="PROSITE" id="PS52019"/>
    </source>
</evidence>
<dbReference type="Gene3D" id="3.40.366.10">
    <property type="entry name" value="Malonyl-Coenzyme A Acyl Carrier Protein, domain 2"/>
    <property type="match status" value="1"/>
</dbReference>
<dbReference type="InterPro" id="IPR016039">
    <property type="entry name" value="Thiolase-like"/>
</dbReference>
<dbReference type="PROSITE" id="PS52019">
    <property type="entry name" value="PKS_MFAS_DH"/>
    <property type="match status" value="1"/>
</dbReference>
<dbReference type="PROSITE" id="PS00606">
    <property type="entry name" value="KS3_1"/>
    <property type="match status" value="1"/>
</dbReference>
<dbReference type="InterPro" id="IPR049900">
    <property type="entry name" value="PKS_mFAS_DH"/>
</dbReference>
<dbReference type="Pfam" id="PF00107">
    <property type="entry name" value="ADH_zinc_N"/>
    <property type="match status" value="1"/>
</dbReference>
<dbReference type="PROSITE" id="PS00012">
    <property type="entry name" value="PHOSPHOPANTETHEINE"/>
    <property type="match status" value="1"/>
</dbReference>
<evidence type="ECO:0000256" key="4">
    <source>
        <dbReference type="ARBA" id="ARBA00022857"/>
    </source>
</evidence>
<keyword evidence="1" id="KW-0596">Phosphopantetheine</keyword>
<dbReference type="Pfam" id="PF21089">
    <property type="entry name" value="PKS_DH_N"/>
    <property type="match status" value="1"/>
</dbReference>
<dbReference type="GO" id="GO:0004312">
    <property type="term" value="F:fatty acid synthase activity"/>
    <property type="evidence" value="ECO:0007669"/>
    <property type="project" value="TreeGrafter"/>
</dbReference>
<dbReference type="GO" id="GO:0004315">
    <property type="term" value="F:3-oxoacyl-[acyl-carrier-protein] synthase activity"/>
    <property type="evidence" value="ECO:0007669"/>
    <property type="project" value="InterPro"/>
</dbReference>
<dbReference type="InterPro" id="IPR049552">
    <property type="entry name" value="PKS_DH_N"/>
</dbReference>
<dbReference type="SMART" id="SM00827">
    <property type="entry name" value="PKS_AT"/>
    <property type="match status" value="1"/>
</dbReference>
<dbReference type="SUPFAM" id="SSF47336">
    <property type="entry name" value="ACP-like"/>
    <property type="match status" value="1"/>
</dbReference>
<dbReference type="InterPro" id="IPR014031">
    <property type="entry name" value="Ketoacyl_synth_C"/>
</dbReference>
<dbReference type="InterPro" id="IPR016035">
    <property type="entry name" value="Acyl_Trfase/lysoPLipase"/>
</dbReference>
<dbReference type="SMART" id="SM00825">
    <property type="entry name" value="PKS_KS"/>
    <property type="match status" value="1"/>
</dbReference>
<dbReference type="Gene3D" id="3.90.180.10">
    <property type="entry name" value="Medium-chain alcohol dehydrogenases, catalytic domain"/>
    <property type="match status" value="1"/>
</dbReference>
<feature type="active site" description="Proton acceptor; for dehydratase activity" evidence="7">
    <location>
        <position position="903"/>
    </location>
</feature>
<keyword evidence="13" id="KW-1185">Reference proteome</keyword>
<dbReference type="Gene3D" id="3.40.50.720">
    <property type="entry name" value="NAD(P)-binding Rossmann-like Domain"/>
    <property type="match status" value="3"/>
</dbReference>
<dbReference type="PANTHER" id="PTHR43775">
    <property type="entry name" value="FATTY ACID SYNTHASE"/>
    <property type="match status" value="1"/>
</dbReference>
<dbReference type="Pfam" id="PF08240">
    <property type="entry name" value="ADH_N"/>
    <property type="match status" value="1"/>
</dbReference>
<dbReference type="Pfam" id="PF00109">
    <property type="entry name" value="ketoacyl-synt"/>
    <property type="match status" value="1"/>
</dbReference>
<evidence type="ECO:0000256" key="7">
    <source>
        <dbReference type="PROSITE-ProRule" id="PRU01363"/>
    </source>
</evidence>
<dbReference type="InterPro" id="IPR009081">
    <property type="entry name" value="PP-bd_ACP"/>
</dbReference>
<keyword evidence="3 12" id="KW-0808">Transferase</keyword>
<feature type="region of interest" description="Disordered" evidence="8">
    <location>
        <begin position="865"/>
        <end position="884"/>
    </location>
</feature>
<dbReference type="Pfam" id="PF00550">
    <property type="entry name" value="PP-binding"/>
    <property type="match status" value="1"/>
</dbReference>
<dbReference type="InterPro" id="IPR020807">
    <property type="entry name" value="PKS_DH"/>
</dbReference>
<dbReference type="Gene3D" id="3.40.47.10">
    <property type="match status" value="1"/>
</dbReference>
<dbReference type="SMART" id="SM00823">
    <property type="entry name" value="PKS_PP"/>
    <property type="match status" value="1"/>
</dbReference>
<dbReference type="Gene3D" id="3.10.129.110">
    <property type="entry name" value="Polyketide synthase dehydratase"/>
    <property type="match status" value="1"/>
</dbReference>
<evidence type="ECO:0000313" key="12">
    <source>
        <dbReference type="EMBL" id="CAA0134761.1"/>
    </source>
</evidence>
<dbReference type="InterPro" id="IPR020806">
    <property type="entry name" value="PKS_PP-bd"/>
</dbReference>
<dbReference type="CDD" id="cd05195">
    <property type="entry name" value="enoyl_red"/>
    <property type="match status" value="1"/>
</dbReference>
<dbReference type="InterPro" id="IPR016036">
    <property type="entry name" value="Malonyl_transacylase_ACP-bd"/>
</dbReference>
<evidence type="ECO:0000256" key="2">
    <source>
        <dbReference type="ARBA" id="ARBA00022553"/>
    </source>
</evidence>
<dbReference type="PANTHER" id="PTHR43775:SF37">
    <property type="entry name" value="SI:DKEY-61P9.11"/>
    <property type="match status" value="1"/>
</dbReference>
<dbReference type="EMBL" id="CACSIP010000056">
    <property type="protein sequence ID" value="CAA0134761.1"/>
    <property type="molecule type" value="Genomic_DNA"/>
</dbReference>
<dbReference type="EC" id="2.3.1.-" evidence="12"/>
<name>A0A5S9R9I7_MYCVN</name>
<dbReference type="SUPFAM" id="SSF52151">
    <property type="entry name" value="FabD/lysophospholipase-like"/>
    <property type="match status" value="1"/>
</dbReference>
<dbReference type="InterPro" id="IPR057326">
    <property type="entry name" value="KR_dom"/>
</dbReference>
<dbReference type="InterPro" id="IPR013154">
    <property type="entry name" value="ADH-like_N"/>
</dbReference>
<dbReference type="Gene3D" id="3.30.70.3290">
    <property type="match status" value="1"/>
</dbReference>
<dbReference type="InterPro" id="IPR020841">
    <property type="entry name" value="PKS_Beta-ketoAc_synthase_dom"/>
</dbReference>
<dbReference type="InterPro" id="IPR036736">
    <property type="entry name" value="ACP-like_sf"/>
</dbReference>
<dbReference type="Pfam" id="PF00698">
    <property type="entry name" value="Acyl_transf_1"/>
    <property type="match status" value="1"/>
</dbReference>
<evidence type="ECO:0000313" key="13">
    <source>
        <dbReference type="Proteomes" id="UP000430146"/>
    </source>
</evidence>
<dbReference type="CDD" id="cd08955">
    <property type="entry name" value="KR_2_FAS_SDR_x"/>
    <property type="match status" value="1"/>
</dbReference>
<dbReference type="GO" id="GO:0016491">
    <property type="term" value="F:oxidoreductase activity"/>
    <property type="evidence" value="ECO:0007669"/>
    <property type="project" value="InterPro"/>
</dbReference>
<keyword evidence="6 12" id="KW-0012">Acyltransferase</keyword>
<dbReference type="InterPro" id="IPR013968">
    <property type="entry name" value="PKS_KR"/>
</dbReference>
<dbReference type="CDD" id="cd00833">
    <property type="entry name" value="PKS"/>
    <property type="match status" value="1"/>
</dbReference>
<evidence type="ECO:0000256" key="3">
    <source>
        <dbReference type="ARBA" id="ARBA00022679"/>
    </source>
</evidence>
<dbReference type="InterPro" id="IPR014043">
    <property type="entry name" value="Acyl_transferase_dom"/>
</dbReference>
<evidence type="ECO:0000256" key="5">
    <source>
        <dbReference type="ARBA" id="ARBA00023268"/>
    </source>
</evidence>
<dbReference type="InterPro" id="IPR018201">
    <property type="entry name" value="Ketoacyl_synth_AS"/>
</dbReference>
<keyword evidence="4" id="KW-0521">NADP</keyword>
<proteinExistence type="predicted"/>
<dbReference type="Pfam" id="PF14765">
    <property type="entry name" value="PS-DH"/>
    <property type="match status" value="1"/>
</dbReference>
<dbReference type="Proteomes" id="UP000430146">
    <property type="component" value="Unassembled WGS sequence"/>
</dbReference>
<evidence type="ECO:0000256" key="6">
    <source>
        <dbReference type="ARBA" id="ARBA00023315"/>
    </source>
</evidence>
<dbReference type="Gene3D" id="1.10.1200.10">
    <property type="entry name" value="ACP-like"/>
    <property type="match status" value="1"/>
</dbReference>
<evidence type="ECO:0000259" key="9">
    <source>
        <dbReference type="PROSITE" id="PS50075"/>
    </source>
</evidence>
<dbReference type="SMART" id="SM01294">
    <property type="entry name" value="PKS_PP_betabranch"/>
    <property type="match status" value="1"/>
</dbReference>
<dbReference type="InterPro" id="IPR011032">
    <property type="entry name" value="GroES-like_sf"/>
</dbReference>
<protein>
    <submittedName>
        <fullName evidence="12">Mycocerosic acid synthase-like polyketide synthase</fullName>
        <ecNumber evidence="12">2.3.1.-</ecNumber>
    </submittedName>
</protein>
<dbReference type="Pfam" id="PF02801">
    <property type="entry name" value="Ketoacyl-synt_C"/>
    <property type="match status" value="1"/>
</dbReference>
<evidence type="ECO:0000259" key="10">
    <source>
        <dbReference type="PROSITE" id="PS52004"/>
    </source>
</evidence>
<dbReference type="PROSITE" id="PS50075">
    <property type="entry name" value="CARRIER"/>
    <property type="match status" value="1"/>
</dbReference>
<dbReference type="PROSITE" id="PS52004">
    <property type="entry name" value="KS3_2"/>
    <property type="match status" value="1"/>
</dbReference>
<dbReference type="SUPFAM" id="SSF51735">
    <property type="entry name" value="NAD(P)-binding Rossmann-fold domains"/>
    <property type="match status" value="3"/>
</dbReference>
<dbReference type="SUPFAM" id="SSF53901">
    <property type="entry name" value="Thiolase-like"/>
    <property type="match status" value="1"/>
</dbReference>
<dbReference type="InterPro" id="IPR001227">
    <property type="entry name" value="Ac_transferase_dom_sf"/>
</dbReference>
<feature type="domain" description="Ketosynthase family 3 (KS3)" evidence="10">
    <location>
        <begin position="1"/>
        <end position="412"/>
    </location>
</feature>
<dbReference type="InterPro" id="IPR006162">
    <property type="entry name" value="Ppantetheine_attach_site"/>
</dbReference>